<protein>
    <submittedName>
        <fullName evidence="2">Uncharacterized protein</fullName>
    </submittedName>
</protein>
<reference evidence="3" key="2">
    <citation type="submission" date="2023-07" db="EMBL/GenBank/DDBJ databases">
        <authorList>
            <person name="Yang W."/>
            <person name="Chen J."/>
            <person name="Ji P."/>
            <person name="Hu F."/>
        </authorList>
    </citation>
    <scope>NUCLEOTIDE SEQUENCE</scope>
    <source>
        <strain evidence="3">CRE-138-0111</strain>
    </source>
</reference>
<reference evidence="2" key="1">
    <citation type="submission" date="2023-03" db="EMBL/GenBank/DDBJ databases">
        <title>a new species belonging to Providencia genus.</title>
        <authorList>
            <person name="Yang W."/>
            <person name="Hu F."/>
            <person name="Shen S."/>
            <person name="Ding L."/>
            <person name="Yin D."/>
        </authorList>
    </citation>
    <scope>NUCLEOTIDE SEQUENCE</scope>
    <source>
        <strain evidence="2">CRE-3FA-0001</strain>
    </source>
</reference>
<keyword evidence="1" id="KW-0175">Coiled coil</keyword>
<evidence type="ECO:0000313" key="4">
    <source>
        <dbReference type="Proteomes" id="UP001156701"/>
    </source>
</evidence>
<gene>
    <name evidence="2" type="ORF">P7V44_12625</name>
    <name evidence="3" type="ORF">Q5E86_05595</name>
</gene>
<dbReference type="EMBL" id="JAUQTG010000002">
    <property type="protein sequence ID" value="MDO7855849.1"/>
    <property type="molecule type" value="Genomic_DNA"/>
</dbReference>
<evidence type="ECO:0000256" key="1">
    <source>
        <dbReference type="SAM" id="Coils"/>
    </source>
</evidence>
<dbReference type="Proteomes" id="UP001156701">
    <property type="component" value="Unassembled WGS sequence"/>
</dbReference>
<accession>A0AA42FM05</accession>
<sequence length="186" mass="21376">MYIKTQSPNINTLKTQKINQTTNKSSGKVAVTANQLQNNTEQYPMASKKKVRFLENDQMKELSRQETTSKLSKNKSTDALTKKELLITSEKIIHKQDIKDLRNYISKSLDLISKQIKKIGTSDDRGCKVTLSKDTMNKFNNILLNLKDNIQHYKNELGRSTYQHNSNKEKTLSKLENKLSKQQGNL</sequence>
<evidence type="ECO:0000313" key="2">
    <source>
        <dbReference type="EMBL" id="MDG4697079.1"/>
    </source>
</evidence>
<proteinExistence type="predicted"/>
<dbReference type="Proteomes" id="UP001176478">
    <property type="component" value="Unassembled WGS sequence"/>
</dbReference>
<comment type="caution">
    <text evidence="2">The sequence shown here is derived from an EMBL/GenBank/DDBJ whole genome shotgun (WGS) entry which is preliminary data.</text>
</comment>
<dbReference type="RefSeq" id="WP_166685349.1">
    <property type="nucleotide sequence ID" value="NZ_JARRYG010000012.1"/>
</dbReference>
<evidence type="ECO:0000313" key="5">
    <source>
        <dbReference type="Proteomes" id="UP001176478"/>
    </source>
</evidence>
<dbReference type="AlphaFoldDB" id="A0AA42FM05"/>
<reference evidence="3" key="3">
    <citation type="journal article" date="2024" name="Int. J. Antimicrob. Agents">
        <title>Identification of a novel Providencia species showing multi-drug-resistant in three patients with hospital-acquired infection.</title>
        <authorList>
            <person name="Yang W."/>
            <person name="Chen J."/>
            <person name="Yang F."/>
            <person name="Ji P."/>
            <person name="Shen S."/>
            <person name="Yin D."/>
            <person name="Hu F."/>
        </authorList>
    </citation>
    <scope>NUCLEOTIDE SEQUENCE</scope>
    <source>
        <strain evidence="3">CRE-138-0111</strain>
    </source>
</reference>
<feature type="coiled-coil region" evidence="1">
    <location>
        <begin position="136"/>
        <end position="185"/>
    </location>
</feature>
<keyword evidence="5" id="KW-1185">Reference proteome</keyword>
<organism evidence="2 4">
    <name type="scientific">Providencia huashanensis</name>
    <dbReference type="NCBI Taxonomy" id="3037798"/>
    <lineage>
        <taxon>Bacteria</taxon>
        <taxon>Pseudomonadati</taxon>
        <taxon>Pseudomonadota</taxon>
        <taxon>Gammaproteobacteria</taxon>
        <taxon>Enterobacterales</taxon>
        <taxon>Morganellaceae</taxon>
        <taxon>Providencia</taxon>
    </lineage>
</organism>
<dbReference type="EMBL" id="JARRYG010000012">
    <property type="protein sequence ID" value="MDG4697079.1"/>
    <property type="molecule type" value="Genomic_DNA"/>
</dbReference>
<evidence type="ECO:0000313" key="3">
    <source>
        <dbReference type="EMBL" id="MDO7855849.1"/>
    </source>
</evidence>
<name>A0AA42FM05_9GAMM</name>